<dbReference type="SUPFAM" id="SSF46785">
    <property type="entry name" value="Winged helix' DNA-binding domain"/>
    <property type="match status" value="1"/>
</dbReference>
<keyword evidence="6" id="KW-1185">Reference proteome</keyword>
<reference evidence="5 6" key="1">
    <citation type="submission" date="2020-04" db="EMBL/GenBank/DDBJ databases">
        <title>Luteolibacter sp. G-1-1-1 isolated from soil.</title>
        <authorList>
            <person name="Dahal R.H."/>
        </authorList>
    </citation>
    <scope>NUCLEOTIDE SEQUENCE [LARGE SCALE GENOMIC DNA]</scope>
    <source>
        <strain evidence="5 6">G-1-1-1</strain>
    </source>
</reference>
<accession>A0A858RJA1</accession>
<name>A0A858RJA1_9BACT</name>
<evidence type="ECO:0000256" key="3">
    <source>
        <dbReference type="ARBA" id="ARBA00023125"/>
    </source>
</evidence>
<sequence>MARKKKPEPLSGLSRRETQIMEILFELGEATVGAVTERLPDELSPNGVRTMLMILEGKGRVTRRKEGREFFYKPSTDPAIAGQSALQQVLRVFFDGSLKQALQARFTGEGAAPDAAEIAELEALVREAKKQAKKGEQP</sequence>
<evidence type="ECO:0000256" key="4">
    <source>
        <dbReference type="ARBA" id="ARBA00023163"/>
    </source>
</evidence>
<dbReference type="KEGG" id="luo:HHL09_12995"/>
<proteinExistence type="inferred from homology"/>
<comment type="similarity">
    <text evidence="1">Belongs to the BlaI transcriptional regulatory family.</text>
</comment>
<dbReference type="RefSeq" id="WP_169455062.1">
    <property type="nucleotide sequence ID" value="NZ_CP051774.1"/>
</dbReference>
<keyword evidence="2" id="KW-0805">Transcription regulation</keyword>
<protein>
    <submittedName>
        <fullName evidence="5">BlaI/MecI/CopY family transcriptional regulator</fullName>
    </submittedName>
</protein>
<keyword evidence="3" id="KW-0238">DNA-binding</keyword>
<organism evidence="5 6">
    <name type="scientific">Luteolibacter luteus</name>
    <dbReference type="NCBI Taxonomy" id="2728835"/>
    <lineage>
        <taxon>Bacteria</taxon>
        <taxon>Pseudomonadati</taxon>
        <taxon>Verrucomicrobiota</taxon>
        <taxon>Verrucomicrobiia</taxon>
        <taxon>Verrucomicrobiales</taxon>
        <taxon>Verrucomicrobiaceae</taxon>
        <taxon>Luteolibacter</taxon>
    </lineage>
</organism>
<dbReference type="EMBL" id="CP051774">
    <property type="protein sequence ID" value="QJE96661.1"/>
    <property type="molecule type" value="Genomic_DNA"/>
</dbReference>
<evidence type="ECO:0000313" key="6">
    <source>
        <dbReference type="Proteomes" id="UP000501812"/>
    </source>
</evidence>
<dbReference type="InterPro" id="IPR036388">
    <property type="entry name" value="WH-like_DNA-bd_sf"/>
</dbReference>
<dbReference type="GO" id="GO:0045892">
    <property type="term" value="P:negative regulation of DNA-templated transcription"/>
    <property type="evidence" value="ECO:0007669"/>
    <property type="project" value="InterPro"/>
</dbReference>
<dbReference type="Gene3D" id="1.10.10.10">
    <property type="entry name" value="Winged helix-like DNA-binding domain superfamily/Winged helix DNA-binding domain"/>
    <property type="match status" value="1"/>
</dbReference>
<gene>
    <name evidence="5" type="ORF">HHL09_12995</name>
</gene>
<dbReference type="GO" id="GO:0003677">
    <property type="term" value="F:DNA binding"/>
    <property type="evidence" value="ECO:0007669"/>
    <property type="project" value="UniProtKB-KW"/>
</dbReference>
<dbReference type="Pfam" id="PF03965">
    <property type="entry name" value="Penicillinase_R"/>
    <property type="match status" value="1"/>
</dbReference>
<evidence type="ECO:0000256" key="1">
    <source>
        <dbReference type="ARBA" id="ARBA00011046"/>
    </source>
</evidence>
<dbReference type="InterPro" id="IPR036390">
    <property type="entry name" value="WH_DNA-bd_sf"/>
</dbReference>
<dbReference type="Proteomes" id="UP000501812">
    <property type="component" value="Chromosome"/>
</dbReference>
<evidence type="ECO:0000313" key="5">
    <source>
        <dbReference type="EMBL" id="QJE96661.1"/>
    </source>
</evidence>
<keyword evidence="4" id="KW-0804">Transcription</keyword>
<dbReference type="AlphaFoldDB" id="A0A858RJA1"/>
<evidence type="ECO:0000256" key="2">
    <source>
        <dbReference type="ARBA" id="ARBA00023015"/>
    </source>
</evidence>
<dbReference type="InterPro" id="IPR005650">
    <property type="entry name" value="BlaI_family"/>
</dbReference>